<keyword evidence="1" id="KW-0472">Membrane</keyword>
<dbReference type="PANTHER" id="PTHR28029:SF1">
    <property type="entry name" value="PROTEIN ILM1"/>
    <property type="match status" value="1"/>
</dbReference>
<keyword evidence="1" id="KW-0812">Transmembrane</keyword>
<comment type="caution">
    <text evidence="2">The sequence shown here is derived from an EMBL/GenBank/DDBJ whole genome shotgun (WGS) entry which is preliminary data.</text>
</comment>
<dbReference type="EMBL" id="LCUC01000356">
    <property type="protein sequence ID" value="KKY31798.1"/>
    <property type="molecule type" value="Genomic_DNA"/>
</dbReference>
<sequence>MALISAKTIITSLSLFHITLGFFFLTNPMTIADQALVWALGEAMGMPYDRSFETHSPALAFLAVILATMGLTDLVSLSLPEDVGLFEHWGTQAPIRLLISFILTAYSFFFSPSSPIFRDDTSVRGRMAHPTAGLHNPSYAASTWGGDGLKNRVFFAFAFVEVISWFWIWVTLREEKQGLARKRVGASSKRRASSART</sequence>
<feature type="transmembrane region" description="Helical" evidence="1">
    <location>
        <begin position="153"/>
        <end position="172"/>
    </location>
</feature>
<evidence type="ECO:0000256" key="1">
    <source>
        <dbReference type="SAM" id="Phobius"/>
    </source>
</evidence>
<organism evidence="2 3">
    <name type="scientific">Diaporthe ampelina</name>
    <dbReference type="NCBI Taxonomy" id="1214573"/>
    <lineage>
        <taxon>Eukaryota</taxon>
        <taxon>Fungi</taxon>
        <taxon>Dikarya</taxon>
        <taxon>Ascomycota</taxon>
        <taxon>Pezizomycotina</taxon>
        <taxon>Sordariomycetes</taxon>
        <taxon>Sordariomycetidae</taxon>
        <taxon>Diaporthales</taxon>
        <taxon>Diaporthaceae</taxon>
        <taxon>Diaporthe</taxon>
    </lineage>
</organism>
<evidence type="ECO:0000313" key="2">
    <source>
        <dbReference type="EMBL" id="KKY31798.1"/>
    </source>
</evidence>
<reference evidence="2 3" key="1">
    <citation type="submission" date="2015-05" db="EMBL/GenBank/DDBJ databases">
        <title>Distinctive expansion of gene families associated with plant cell wall degradation and secondary metabolism in the genomes of grapevine trunk pathogens.</title>
        <authorList>
            <person name="Lawrence D.P."/>
            <person name="Travadon R."/>
            <person name="Rolshausen P.E."/>
            <person name="Baumgartner K."/>
        </authorList>
    </citation>
    <scope>NUCLEOTIDE SEQUENCE [LARGE SCALE GENOMIC DNA]</scope>
    <source>
        <strain evidence="2">DA912</strain>
    </source>
</reference>
<dbReference type="AlphaFoldDB" id="A0A0G2H964"/>
<dbReference type="OrthoDB" id="5299849at2759"/>
<accession>A0A0G2H964</accession>
<keyword evidence="1" id="KW-1133">Transmembrane helix</keyword>
<evidence type="ECO:0000313" key="3">
    <source>
        <dbReference type="Proteomes" id="UP000034680"/>
    </source>
</evidence>
<feature type="transmembrane region" description="Helical" evidence="1">
    <location>
        <begin position="97"/>
        <end position="117"/>
    </location>
</feature>
<reference evidence="2 3" key="2">
    <citation type="submission" date="2015-05" db="EMBL/GenBank/DDBJ databases">
        <authorList>
            <person name="Morales-Cruz A."/>
            <person name="Amrine K.C."/>
            <person name="Cantu D."/>
        </authorList>
    </citation>
    <scope>NUCLEOTIDE SEQUENCE [LARGE SCALE GENOMIC DNA]</scope>
    <source>
        <strain evidence="2">DA912</strain>
    </source>
</reference>
<dbReference type="Proteomes" id="UP000034680">
    <property type="component" value="Unassembled WGS sequence"/>
</dbReference>
<evidence type="ECO:0008006" key="4">
    <source>
        <dbReference type="Google" id="ProtNLM"/>
    </source>
</evidence>
<dbReference type="PANTHER" id="PTHR28029">
    <property type="entry name" value="PROTEIN ILM1"/>
    <property type="match status" value="1"/>
</dbReference>
<name>A0A0G2H964_9PEZI</name>
<proteinExistence type="predicted"/>
<dbReference type="InterPro" id="IPR018815">
    <property type="entry name" value="Incr_loss_mito_DNA_1"/>
</dbReference>
<keyword evidence="3" id="KW-1185">Reference proteome</keyword>
<feature type="transmembrane region" description="Helical" evidence="1">
    <location>
        <begin position="58"/>
        <end position="77"/>
    </location>
</feature>
<protein>
    <recommendedName>
        <fullName evidence="4">Increased loss of mitochondrial dna protein 1</fullName>
    </recommendedName>
</protein>
<dbReference type="Pfam" id="PF10311">
    <property type="entry name" value="Ilm1"/>
    <property type="match status" value="1"/>
</dbReference>
<gene>
    <name evidence="2" type="ORF">UCDDA912_g08222</name>
</gene>